<dbReference type="GO" id="GO:0008496">
    <property type="term" value="F:mannan endo-1,6-alpha-mannosidase activity"/>
    <property type="evidence" value="ECO:0007669"/>
    <property type="project" value="UniProtKB-EC"/>
</dbReference>
<feature type="compositionally biased region" description="Gly residues" evidence="8">
    <location>
        <begin position="485"/>
        <end position="505"/>
    </location>
</feature>
<dbReference type="GO" id="GO:0009272">
    <property type="term" value="P:fungal-type cell wall biogenesis"/>
    <property type="evidence" value="ECO:0007669"/>
    <property type="project" value="TreeGrafter"/>
</dbReference>
<feature type="chain" id="PRO_5034748407" description="mannan endo-1,6-alpha-mannosidase" evidence="9">
    <location>
        <begin position="24"/>
        <end position="530"/>
    </location>
</feature>
<dbReference type="Proteomes" id="UP000572817">
    <property type="component" value="Unassembled WGS sequence"/>
</dbReference>
<keyword evidence="11" id="KW-1185">Reference proteome</keyword>
<dbReference type="InterPro" id="IPR008928">
    <property type="entry name" value="6-hairpin_glycosidase_sf"/>
</dbReference>
<dbReference type="PANTHER" id="PTHR12145">
    <property type="entry name" value="MANNAN ENDO-1,6-ALPHA-MANNOSIDASE DCW1"/>
    <property type="match status" value="1"/>
</dbReference>
<feature type="region of interest" description="Disordered" evidence="8">
    <location>
        <begin position="484"/>
        <end position="508"/>
    </location>
</feature>
<protein>
    <recommendedName>
        <fullName evidence="3">mannan endo-1,6-alpha-mannosidase</fullName>
        <ecNumber evidence="3">3.2.1.101</ecNumber>
    </recommendedName>
</protein>
<dbReference type="GO" id="GO:0016052">
    <property type="term" value="P:carbohydrate catabolic process"/>
    <property type="evidence" value="ECO:0007669"/>
    <property type="project" value="InterPro"/>
</dbReference>
<feature type="signal peptide" evidence="9">
    <location>
        <begin position="1"/>
        <end position="23"/>
    </location>
</feature>
<evidence type="ECO:0000313" key="10">
    <source>
        <dbReference type="EMBL" id="KAF4303244.1"/>
    </source>
</evidence>
<evidence type="ECO:0000256" key="1">
    <source>
        <dbReference type="ARBA" id="ARBA00001452"/>
    </source>
</evidence>
<keyword evidence="6" id="KW-0325">Glycoprotein</keyword>
<dbReference type="EC" id="3.2.1.101" evidence="3"/>
<reference evidence="10" key="1">
    <citation type="submission" date="2020-04" db="EMBL/GenBank/DDBJ databases">
        <title>Genome Assembly and Annotation of Botryosphaeria dothidea sdau 11-99, a Latent Pathogen of Apple Fruit Ring Rot in China.</title>
        <authorList>
            <person name="Yu C."/>
            <person name="Diao Y."/>
            <person name="Lu Q."/>
            <person name="Zhao J."/>
            <person name="Cui S."/>
            <person name="Peng C."/>
            <person name="He B."/>
            <person name="Liu H."/>
        </authorList>
    </citation>
    <scope>NUCLEOTIDE SEQUENCE [LARGE SCALE GENOMIC DNA]</scope>
    <source>
        <strain evidence="10">Sdau11-99</strain>
    </source>
</reference>
<evidence type="ECO:0000256" key="3">
    <source>
        <dbReference type="ARBA" id="ARBA00012350"/>
    </source>
</evidence>
<keyword evidence="5 10" id="KW-0378">Hydrolase</keyword>
<accession>A0A8H4IN05</accession>
<keyword evidence="4 9" id="KW-0732">Signal</keyword>
<dbReference type="OrthoDB" id="3943294at2759"/>
<comment type="caution">
    <text evidence="10">The sequence shown here is derived from an EMBL/GenBank/DDBJ whole genome shotgun (WGS) entry which is preliminary data.</text>
</comment>
<dbReference type="InterPro" id="IPR014480">
    <property type="entry name" value="Mannan-1_6-alpha_mannosidase"/>
</dbReference>
<keyword evidence="7" id="KW-0326">Glycosidase</keyword>
<dbReference type="InterPro" id="IPR005198">
    <property type="entry name" value="Glyco_hydro_76"/>
</dbReference>
<comment type="similarity">
    <text evidence="2">Belongs to the glycosyl hydrolase 76 family.</text>
</comment>
<evidence type="ECO:0000256" key="5">
    <source>
        <dbReference type="ARBA" id="ARBA00022801"/>
    </source>
</evidence>
<comment type="catalytic activity">
    <reaction evidence="1">
        <text>Random hydrolysis of (1-&gt;6)-alpha-D-mannosidic linkages in unbranched (1-&gt;6)-mannans.</text>
        <dbReference type="EC" id="3.2.1.101"/>
    </reaction>
</comment>
<gene>
    <name evidence="10" type="ORF">GTA08_BOTSDO09377</name>
</gene>
<evidence type="ECO:0000256" key="2">
    <source>
        <dbReference type="ARBA" id="ARBA00009699"/>
    </source>
</evidence>
<evidence type="ECO:0000313" key="11">
    <source>
        <dbReference type="Proteomes" id="UP000572817"/>
    </source>
</evidence>
<dbReference type="SUPFAM" id="SSF48208">
    <property type="entry name" value="Six-hairpin glycosidases"/>
    <property type="match status" value="1"/>
</dbReference>
<evidence type="ECO:0000256" key="6">
    <source>
        <dbReference type="ARBA" id="ARBA00023180"/>
    </source>
</evidence>
<feature type="compositionally biased region" description="Low complexity" evidence="8">
    <location>
        <begin position="366"/>
        <end position="390"/>
    </location>
</feature>
<feature type="compositionally biased region" description="Polar residues" evidence="8">
    <location>
        <begin position="391"/>
        <end position="401"/>
    </location>
</feature>
<dbReference type="EMBL" id="WWBZ02000062">
    <property type="protein sequence ID" value="KAF4303244.1"/>
    <property type="molecule type" value="Genomic_DNA"/>
</dbReference>
<dbReference type="Pfam" id="PF03663">
    <property type="entry name" value="Glyco_hydro_76"/>
    <property type="match status" value="1"/>
</dbReference>
<evidence type="ECO:0000256" key="4">
    <source>
        <dbReference type="ARBA" id="ARBA00022729"/>
    </source>
</evidence>
<dbReference type="Gene3D" id="1.50.10.20">
    <property type="match status" value="1"/>
</dbReference>
<name>A0A8H4IN05_9PEZI</name>
<dbReference type="AlphaFoldDB" id="A0A8H4IN05"/>
<evidence type="ECO:0000256" key="8">
    <source>
        <dbReference type="SAM" id="MobiDB-lite"/>
    </source>
</evidence>
<proteinExistence type="inferred from homology"/>
<evidence type="ECO:0000256" key="9">
    <source>
        <dbReference type="SAM" id="SignalP"/>
    </source>
</evidence>
<dbReference type="PANTHER" id="PTHR12145:SF36">
    <property type="entry name" value="MANNAN ENDO-1,6-ALPHA-MANNOSIDASE DCW1"/>
    <property type="match status" value="1"/>
</dbReference>
<organism evidence="10 11">
    <name type="scientific">Botryosphaeria dothidea</name>
    <dbReference type="NCBI Taxonomy" id="55169"/>
    <lineage>
        <taxon>Eukaryota</taxon>
        <taxon>Fungi</taxon>
        <taxon>Dikarya</taxon>
        <taxon>Ascomycota</taxon>
        <taxon>Pezizomycotina</taxon>
        <taxon>Dothideomycetes</taxon>
        <taxon>Dothideomycetes incertae sedis</taxon>
        <taxon>Botryosphaeriales</taxon>
        <taxon>Botryosphaeriaceae</taxon>
        <taxon>Botryosphaeria</taxon>
    </lineage>
</organism>
<feature type="region of interest" description="Disordered" evidence="8">
    <location>
        <begin position="355"/>
        <end position="450"/>
    </location>
</feature>
<sequence>MLSYALCCAALGATAAAVTNAKALDIPTDDPDALNLAVKQVSNGVFTFYNNDNEGVGLFPKPYNWWQSAVAWDSLVNYWYLTGDSSHNDQAQAALVAQKGPDNDYMVPNQTISEGNDNQTVWGLAALTAAERNFPQADGQNASWEDIARNVFNTLAARWDTSTCGGGLRWQIFTFNDGYNWKNAASQALFFQLAARLASFTGNQTYVDWATRTYDWTRESGLIGDDFAVYNGVNTDDNCTSVARDQWSRSAASFAFGSAVLANFTSDAQWTNRTNSHLSHLLSTFFTSGILTEPLCDPSNNCNSDQLAARALTLRYLTLIPFYVPSTYDQVWPGLNASAAAAAARCTVADGTGETARAGCRGRWDASATNSSSSSPSSTSTTSSASATSTGDHSVSDGTYDSDNDGRPDDWDTIDDNPSDTSNQNSDSNDDNDGNDGNGSPSGTGDDTWGLGQQVAALEVLQSKYVVTSGGVNSSFVLRSANGTTGSGGSGSGTSGNGTGSGGNSSGAAAAGASSWGLIVITVVMGAWAL</sequence>
<evidence type="ECO:0000256" key="7">
    <source>
        <dbReference type="ARBA" id="ARBA00023295"/>
    </source>
</evidence>